<dbReference type="EMBL" id="JAUEIE010000002">
    <property type="protein sequence ID" value="MDN0021920.1"/>
    <property type="molecule type" value="Genomic_DNA"/>
</dbReference>
<dbReference type="EMBL" id="JAUEIF010000002">
    <property type="protein sequence ID" value="MDN0024687.1"/>
    <property type="molecule type" value="Genomic_DNA"/>
</dbReference>
<comment type="caution">
    <text evidence="3">The sequence shown here is derived from an EMBL/GenBank/DDBJ whole genome shotgun (WGS) entry which is preliminary data.</text>
</comment>
<dbReference type="AlphaFoldDB" id="A0AAW7JTP6"/>
<name>A0AAW7JTP6_9BACT</name>
<dbReference type="RefSeq" id="WP_289824644.1">
    <property type="nucleotide sequence ID" value="NZ_JAUEIE010000002.1"/>
</dbReference>
<reference evidence="3" key="1">
    <citation type="submission" date="2023-06" db="EMBL/GenBank/DDBJ databases">
        <authorList>
            <person name="Zeman M."/>
            <person name="Kubasova T."/>
            <person name="Jahodarova E."/>
            <person name="Nykrynova M."/>
            <person name="Rychlik I."/>
        </authorList>
    </citation>
    <scope>NUCLEOTIDE SEQUENCE</scope>
    <source>
        <strain evidence="3">ET15</strain>
        <strain evidence="2">ET37</strain>
    </source>
</reference>
<evidence type="ECO:0000313" key="2">
    <source>
        <dbReference type="EMBL" id="MDN0021920.1"/>
    </source>
</evidence>
<keyword evidence="4" id="KW-1185">Reference proteome</keyword>
<reference evidence="3" key="2">
    <citation type="submission" date="2023-08" db="EMBL/GenBank/DDBJ databases">
        <title>Identification and characterization of horizontal gene transfer across gut microbiota members of farm animals based on homology search.</title>
        <authorList>
            <person name="Schwarzerova J."/>
            <person name="Nykrynova M."/>
            <person name="Jureckova K."/>
            <person name="Cejkova D."/>
            <person name="Rychlik I."/>
        </authorList>
    </citation>
    <scope>NUCLEOTIDE SEQUENCE</scope>
    <source>
        <strain evidence="3">ET15</strain>
        <strain evidence="2">ET37</strain>
    </source>
</reference>
<evidence type="ECO:0000313" key="3">
    <source>
        <dbReference type="EMBL" id="MDN0024687.1"/>
    </source>
</evidence>
<organism evidence="3 5">
    <name type="scientific">Leyella lascolaii</name>
    <dbReference type="NCBI Taxonomy" id="1776379"/>
    <lineage>
        <taxon>Bacteria</taxon>
        <taxon>Pseudomonadati</taxon>
        <taxon>Bacteroidota</taxon>
        <taxon>Bacteroidia</taxon>
        <taxon>Bacteroidales</taxon>
        <taxon>Prevotellaceae</taxon>
        <taxon>Leyella</taxon>
    </lineage>
</organism>
<protein>
    <submittedName>
        <fullName evidence="3">Uncharacterized protein</fullName>
    </submittedName>
</protein>
<evidence type="ECO:0000313" key="4">
    <source>
        <dbReference type="Proteomes" id="UP001167831"/>
    </source>
</evidence>
<sequence>MKKIAMYFKFAIIYMLVIICIDIFVICKKNVSDRNGRVSVVYLMDKKDIASMFIENVEAFRLAILQMERNPISSVIADTSWWDPAPFFSPYAIIYDEDKKRSAALDVPVSSRLKAYTDTIFYNKDSLLAVAIVTLEMRGYIGDTDKKNILRYDARALFCCRGSVSEKFSIYPFTFWNVIGYNNKELATKDMIYLCTHKVKGMGMSADTVCEGGLYLGNVDEPSFFDSIIFNKSYDGLYLFQYYVYMGEVGLYNYHSNIRAK</sequence>
<keyword evidence="1" id="KW-0472">Membrane</keyword>
<feature type="transmembrane region" description="Helical" evidence="1">
    <location>
        <begin position="6"/>
        <end position="27"/>
    </location>
</feature>
<keyword evidence="1" id="KW-0812">Transmembrane</keyword>
<evidence type="ECO:0000313" key="5">
    <source>
        <dbReference type="Proteomes" id="UP001168478"/>
    </source>
</evidence>
<dbReference type="Proteomes" id="UP001167831">
    <property type="component" value="Unassembled WGS sequence"/>
</dbReference>
<proteinExistence type="predicted"/>
<keyword evidence="1" id="KW-1133">Transmembrane helix</keyword>
<gene>
    <name evidence="2" type="ORF">QVN81_02600</name>
    <name evidence="3" type="ORF">QVN84_04000</name>
</gene>
<evidence type="ECO:0000256" key="1">
    <source>
        <dbReference type="SAM" id="Phobius"/>
    </source>
</evidence>
<accession>A0AAW7JTP6</accession>
<dbReference type="Proteomes" id="UP001168478">
    <property type="component" value="Unassembled WGS sequence"/>
</dbReference>